<dbReference type="AlphaFoldDB" id="A0AA35S0D6"/>
<sequence length="535" mass="59219">MASREVPAVEEAAPLQGPAAAASPPAKSPAAASSTEYSQKTGSEDDLSCLAIATFLGDVPHDLQCASCRGVPQQPVVTKCCSQVYSLACLENMNSFGSGSSRVNGRGGRGGIVVQPLVVVRGMQKTACCLAKTELSHEADLRRQRRVDSLTVKCKSNGCDWSGPLSALLDHGQNCDFADVRCEACGEQIVRRSLEEHRRDNCRNRLIRCRRCNEQGPHAEIVGLDAPFTKKHRCPKALVTCPNQCRGSRKIERGLLAGHLKVCLLQNVECEFKIVGCRAQLNRKSYAQHMRDQQQQHLLMLLSMFHTKMSLLHGEVEFLMQNAQDPTTQASLACMSDHVKMGRPSLDGLGDKVTFRITNYKHLSEFTSDDGKWESPSFYLASQYHMELVAYPGGNGAYMGQSLSVYLNVSKPEAQSGTRNVNQDIGWPMDCAYVALQVSILPQVNHSSHPHPESNTENHDTQELLMPKPISFTAHVCHFCRQRKHLPTIPEYTEQTTAEVGRDEDFIRWESLTEAGLLFQDSVVLRVEQTMCECA</sequence>
<accession>A0AA35S0D6</accession>
<feature type="domain" description="MATH" evidence="9">
    <location>
        <begin position="350"/>
        <end position="529"/>
    </location>
</feature>
<dbReference type="InterPro" id="IPR008974">
    <property type="entry name" value="TRAF-like"/>
</dbReference>
<dbReference type="SUPFAM" id="SSF49599">
    <property type="entry name" value="TRAF domain-like"/>
    <property type="match status" value="3"/>
</dbReference>
<dbReference type="InterPro" id="IPR001293">
    <property type="entry name" value="Znf_TRAF"/>
</dbReference>
<dbReference type="GO" id="GO:0005737">
    <property type="term" value="C:cytoplasm"/>
    <property type="evidence" value="ECO:0007669"/>
    <property type="project" value="UniProtKB-SubCell"/>
</dbReference>
<dbReference type="Pfam" id="PF02176">
    <property type="entry name" value="zf-TRAF"/>
    <property type="match status" value="2"/>
</dbReference>
<dbReference type="Gene3D" id="3.30.40.10">
    <property type="entry name" value="Zinc/RING finger domain, C3HC4 (zinc finger)"/>
    <property type="match status" value="3"/>
</dbReference>
<keyword evidence="4" id="KW-0677">Repeat</keyword>
<evidence type="ECO:0000256" key="8">
    <source>
        <dbReference type="SAM" id="MobiDB-lite"/>
    </source>
</evidence>
<keyword evidence="11" id="KW-0675">Receptor</keyword>
<keyword evidence="3 7" id="KW-0479">Metal-binding</keyword>
<proteinExistence type="predicted"/>
<feature type="compositionally biased region" description="Low complexity" evidence="8">
    <location>
        <begin position="12"/>
        <end position="34"/>
    </location>
</feature>
<keyword evidence="12" id="KW-1185">Reference proteome</keyword>
<evidence type="ECO:0000256" key="2">
    <source>
        <dbReference type="ARBA" id="ARBA00022490"/>
    </source>
</evidence>
<dbReference type="Gene3D" id="2.60.210.10">
    <property type="entry name" value="Apoptosis, Tumor Necrosis Factor Receptor Associated Protein 2, Chain A"/>
    <property type="match status" value="1"/>
</dbReference>
<evidence type="ECO:0000256" key="4">
    <source>
        <dbReference type="ARBA" id="ARBA00022737"/>
    </source>
</evidence>
<keyword evidence="2" id="KW-0963">Cytoplasm</keyword>
<keyword evidence="6 7" id="KW-0862">Zinc</keyword>
<evidence type="ECO:0000259" key="10">
    <source>
        <dbReference type="PROSITE" id="PS50145"/>
    </source>
</evidence>
<feature type="zinc finger region" description="TRAF-type" evidence="7">
    <location>
        <begin position="171"/>
        <end position="221"/>
    </location>
</feature>
<name>A0AA35S0D6_GEOBA</name>
<dbReference type="Proteomes" id="UP001174909">
    <property type="component" value="Unassembled WGS sequence"/>
</dbReference>
<dbReference type="InterPro" id="IPR002083">
    <property type="entry name" value="MATH/TRAF_dom"/>
</dbReference>
<evidence type="ECO:0000256" key="7">
    <source>
        <dbReference type="PROSITE-ProRule" id="PRU00207"/>
    </source>
</evidence>
<reference evidence="11" key="1">
    <citation type="submission" date="2023-03" db="EMBL/GenBank/DDBJ databases">
        <authorList>
            <person name="Steffen K."/>
            <person name="Cardenas P."/>
        </authorList>
    </citation>
    <scope>NUCLEOTIDE SEQUENCE</scope>
</reference>
<feature type="domain" description="TRAF-type" evidence="10">
    <location>
        <begin position="171"/>
        <end position="221"/>
    </location>
</feature>
<organism evidence="11 12">
    <name type="scientific">Geodia barretti</name>
    <name type="common">Barrett's horny sponge</name>
    <dbReference type="NCBI Taxonomy" id="519541"/>
    <lineage>
        <taxon>Eukaryota</taxon>
        <taxon>Metazoa</taxon>
        <taxon>Porifera</taxon>
        <taxon>Demospongiae</taxon>
        <taxon>Heteroscleromorpha</taxon>
        <taxon>Tetractinellida</taxon>
        <taxon>Astrophorina</taxon>
        <taxon>Geodiidae</taxon>
        <taxon>Geodia</taxon>
    </lineage>
</organism>
<feature type="domain" description="TRAF-type" evidence="10">
    <location>
        <begin position="234"/>
        <end position="286"/>
    </location>
</feature>
<feature type="region of interest" description="Disordered" evidence="8">
    <location>
        <begin position="1"/>
        <end position="38"/>
    </location>
</feature>
<keyword evidence="5 7" id="KW-0863">Zinc-finger</keyword>
<evidence type="ECO:0000256" key="5">
    <source>
        <dbReference type="ARBA" id="ARBA00022771"/>
    </source>
</evidence>
<evidence type="ECO:0000256" key="3">
    <source>
        <dbReference type="ARBA" id="ARBA00022723"/>
    </source>
</evidence>
<evidence type="ECO:0000256" key="6">
    <source>
        <dbReference type="ARBA" id="ARBA00022833"/>
    </source>
</evidence>
<dbReference type="Pfam" id="PF22486">
    <property type="entry name" value="MATH_2"/>
    <property type="match status" value="1"/>
</dbReference>
<feature type="zinc finger region" description="TRAF-type" evidence="7">
    <location>
        <begin position="234"/>
        <end position="286"/>
    </location>
</feature>
<evidence type="ECO:0000259" key="9">
    <source>
        <dbReference type="PROSITE" id="PS50144"/>
    </source>
</evidence>
<evidence type="ECO:0000256" key="1">
    <source>
        <dbReference type="ARBA" id="ARBA00004496"/>
    </source>
</evidence>
<dbReference type="PROSITE" id="PS50144">
    <property type="entry name" value="MATH"/>
    <property type="match status" value="1"/>
</dbReference>
<evidence type="ECO:0000313" key="12">
    <source>
        <dbReference type="Proteomes" id="UP001174909"/>
    </source>
</evidence>
<dbReference type="PROSITE" id="PS50145">
    <property type="entry name" value="ZF_TRAF"/>
    <property type="match status" value="2"/>
</dbReference>
<dbReference type="InterPro" id="IPR013083">
    <property type="entry name" value="Znf_RING/FYVE/PHD"/>
</dbReference>
<protein>
    <submittedName>
        <fullName evidence="11">TNF receptor-associated factor 4</fullName>
    </submittedName>
</protein>
<evidence type="ECO:0000313" key="11">
    <source>
        <dbReference type="EMBL" id="CAI8021133.1"/>
    </source>
</evidence>
<gene>
    <name evidence="11" type="ORF">GBAR_LOCUS12566</name>
</gene>
<dbReference type="EMBL" id="CASHTH010001869">
    <property type="protein sequence ID" value="CAI8021133.1"/>
    <property type="molecule type" value="Genomic_DNA"/>
</dbReference>
<dbReference type="CDD" id="cd00121">
    <property type="entry name" value="MATH"/>
    <property type="match status" value="1"/>
</dbReference>
<dbReference type="GO" id="GO:0008270">
    <property type="term" value="F:zinc ion binding"/>
    <property type="evidence" value="ECO:0007669"/>
    <property type="project" value="UniProtKB-KW"/>
</dbReference>
<comment type="subcellular location">
    <subcellularLocation>
        <location evidence="1">Cytoplasm</location>
    </subcellularLocation>
</comment>
<dbReference type="PANTHER" id="PTHR10131:SF94">
    <property type="entry name" value="TNF RECEPTOR-ASSOCIATED FACTOR 4"/>
    <property type="match status" value="1"/>
</dbReference>
<comment type="caution">
    <text evidence="11">The sequence shown here is derived from an EMBL/GenBank/DDBJ whole genome shotgun (WGS) entry which is preliminary data.</text>
</comment>
<dbReference type="PANTHER" id="PTHR10131">
    <property type="entry name" value="TNF RECEPTOR ASSOCIATED FACTOR"/>
    <property type="match status" value="1"/>
</dbReference>